<dbReference type="GO" id="GO:0016491">
    <property type="term" value="F:oxidoreductase activity"/>
    <property type="evidence" value="ECO:0007669"/>
    <property type="project" value="UniProtKB-KW"/>
</dbReference>
<dbReference type="PROSITE" id="PS51471">
    <property type="entry name" value="FE2OG_OXY"/>
    <property type="match status" value="1"/>
</dbReference>
<dbReference type="OrthoDB" id="288590at2759"/>
<sequence>MHKFPKQHFTHLFDFMTGGTESTLYIAEAVPEWRGSSHRLTADRSPRGRTDMVSKVDLHGLEPSGPGWEEAWAALTASMEAHGAVLVMHEALGPDLRQGLFGRAVPDGYIGPRPQAPTYGSACVRETTLDGCVVRDATAVVWPDGNPAFCDTIETFAENMLGLQKTLETMILEGLGVRKENVDAHLRSLTYRLRLSHYGSLAEMGNAMYMQAHKDCTVLSLLQVQGGSWLPVPAEPGTFAVVAGELLTIVTNGRVPANVHRVRTPSDRERFSAQVRIDGAPCGRSSSAKIYNPCNFDEYVNFRFMGDGRKLSDPLEGFCGAVKD</sequence>
<proteinExistence type="inferred from homology"/>
<dbReference type="Pfam" id="PF03171">
    <property type="entry name" value="2OG-FeII_Oxy"/>
    <property type="match status" value="1"/>
</dbReference>
<dbReference type="InterPro" id="IPR027443">
    <property type="entry name" value="IPNS-like_sf"/>
</dbReference>
<gene>
    <name evidence="3" type="ORF">EJB05_49184</name>
</gene>
<dbReference type="InterPro" id="IPR044861">
    <property type="entry name" value="IPNS-like_FE2OG_OXY"/>
</dbReference>
<feature type="domain" description="Fe2OG dioxygenase" evidence="2">
    <location>
        <begin position="189"/>
        <end position="279"/>
    </location>
</feature>
<accession>A0A5J9T453</accession>
<comment type="caution">
    <text evidence="3">The sequence shown here is derived from an EMBL/GenBank/DDBJ whole genome shotgun (WGS) entry which is preliminary data.</text>
</comment>
<dbReference type="InterPro" id="IPR005123">
    <property type="entry name" value="Oxoglu/Fe-dep_dioxygenase_dom"/>
</dbReference>
<keyword evidence="1" id="KW-0408">Iron</keyword>
<dbReference type="Gramene" id="TVU05997">
    <property type="protein sequence ID" value="TVU05997"/>
    <property type="gene ID" value="EJB05_49184"/>
</dbReference>
<evidence type="ECO:0000256" key="1">
    <source>
        <dbReference type="RuleBase" id="RU003682"/>
    </source>
</evidence>
<comment type="similarity">
    <text evidence="1">Belongs to the iron/ascorbate-dependent oxidoreductase family.</text>
</comment>
<keyword evidence="4" id="KW-1185">Reference proteome</keyword>
<reference evidence="3 4" key="1">
    <citation type="journal article" date="2019" name="Sci. Rep.">
        <title>A high-quality genome of Eragrostis curvula grass provides insights into Poaceae evolution and supports new strategies to enhance forage quality.</title>
        <authorList>
            <person name="Carballo J."/>
            <person name="Santos B.A.C.M."/>
            <person name="Zappacosta D."/>
            <person name="Garbus I."/>
            <person name="Selva J.P."/>
            <person name="Gallo C.A."/>
            <person name="Diaz A."/>
            <person name="Albertini E."/>
            <person name="Caccamo M."/>
            <person name="Echenique V."/>
        </authorList>
    </citation>
    <scope>NUCLEOTIDE SEQUENCE [LARGE SCALE GENOMIC DNA]</scope>
    <source>
        <strain evidence="4">cv. Victoria</strain>
        <tissue evidence="3">Leaf</tissue>
    </source>
</reference>
<name>A0A5J9T453_9POAL</name>
<protein>
    <recommendedName>
        <fullName evidence="2">Fe2OG dioxygenase domain-containing protein</fullName>
    </recommendedName>
</protein>
<feature type="non-terminal residue" evidence="3">
    <location>
        <position position="1"/>
    </location>
</feature>
<dbReference type="InterPro" id="IPR050231">
    <property type="entry name" value="Iron_ascorbate_oxido_reductase"/>
</dbReference>
<keyword evidence="1" id="KW-0560">Oxidoreductase</keyword>
<keyword evidence="1" id="KW-0479">Metal-binding</keyword>
<dbReference type="EMBL" id="RWGY01000051">
    <property type="protein sequence ID" value="TVU05997.1"/>
    <property type="molecule type" value="Genomic_DNA"/>
</dbReference>
<evidence type="ECO:0000259" key="2">
    <source>
        <dbReference type="PROSITE" id="PS51471"/>
    </source>
</evidence>
<dbReference type="SUPFAM" id="SSF51197">
    <property type="entry name" value="Clavaminate synthase-like"/>
    <property type="match status" value="1"/>
</dbReference>
<dbReference type="AlphaFoldDB" id="A0A5J9T453"/>
<organism evidence="3 4">
    <name type="scientific">Eragrostis curvula</name>
    <name type="common">weeping love grass</name>
    <dbReference type="NCBI Taxonomy" id="38414"/>
    <lineage>
        <taxon>Eukaryota</taxon>
        <taxon>Viridiplantae</taxon>
        <taxon>Streptophyta</taxon>
        <taxon>Embryophyta</taxon>
        <taxon>Tracheophyta</taxon>
        <taxon>Spermatophyta</taxon>
        <taxon>Magnoliopsida</taxon>
        <taxon>Liliopsida</taxon>
        <taxon>Poales</taxon>
        <taxon>Poaceae</taxon>
        <taxon>PACMAD clade</taxon>
        <taxon>Chloridoideae</taxon>
        <taxon>Eragrostideae</taxon>
        <taxon>Eragrostidinae</taxon>
        <taxon>Eragrostis</taxon>
    </lineage>
</organism>
<dbReference type="GO" id="GO:0046872">
    <property type="term" value="F:metal ion binding"/>
    <property type="evidence" value="ECO:0007669"/>
    <property type="project" value="UniProtKB-KW"/>
</dbReference>
<dbReference type="Gene3D" id="2.60.120.330">
    <property type="entry name" value="B-lactam Antibiotic, Isopenicillin N Synthase, Chain"/>
    <property type="match status" value="1"/>
</dbReference>
<dbReference type="PANTHER" id="PTHR47990">
    <property type="entry name" value="2-OXOGLUTARATE (2OG) AND FE(II)-DEPENDENT OXYGENASE SUPERFAMILY PROTEIN-RELATED"/>
    <property type="match status" value="1"/>
</dbReference>
<evidence type="ECO:0000313" key="3">
    <source>
        <dbReference type="EMBL" id="TVU05997.1"/>
    </source>
</evidence>
<evidence type="ECO:0000313" key="4">
    <source>
        <dbReference type="Proteomes" id="UP000324897"/>
    </source>
</evidence>
<dbReference type="Proteomes" id="UP000324897">
    <property type="component" value="Unassembled WGS sequence"/>
</dbReference>